<sequence>MAAQNGEGQKKLRILMLHGYTQSGPLFHAKTKALEKALDKIFPAEPKPGYLKQYPGGVQLTYPTAPIRLDYRDIPGFDVDGDKESPEAYGWWIRKGDSEPFRYDGMEKGLTRIAEVLRDQGPFDGVIGFSQGGAAAGMVAALLEPNREKAFQDAQSQGGMPFPELFIEDSGFIVEPVHQPLKFAVSYSGFGAITNPLYRAFYEPKIKTPMCHFIGTVDTVVEESRSLRLVDACVDGRGKPGGVSRLVYHPGGHFLPSSHKQYVAALAAFIREAIGETEGVANGKKDENAEDMVLPF</sequence>
<dbReference type="GO" id="GO:0005634">
    <property type="term" value="C:nucleus"/>
    <property type="evidence" value="ECO:0007669"/>
    <property type="project" value="TreeGrafter"/>
</dbReference>
<gene>
    <name evidence="3" type="ORF">K431DRAFT_285959</name>
</gene>
<proteinExistence type="predicted"/>
<dbReference type="Pfam" id="PF03959">
    <property type="entry name" value="FSH1"/>
    <property type="match status" value="1"/>
</dbReference>
<evidence type="ECO:0000259" key="2">
    <source>
        <dbReference type="Pfam" id="PF03959"/>
    </source>
</evidence>
<evidence type="ECO:0000313" key="3">
    <source>
        <dbReference type="EMBL" id="KAF2720297.1"/>
    </source>
</evidence>
<evidence type="ECO:0000313" key="4">
    <source>
        <dbReference type="Proteomes" id="UP000799441"/>
    </source>
</evidence>
<evidence type="ECO:0000256" key="1">
    <source>
        <dbReference type="ARBA" id="ARBA00022801"/>
    </source>
</evidence>
<feature type="domain" description="Serine hydrolase" evidence="2">
    <location>
        <begin position="10"/>
        <end position="261"/>
    </location>
</feature>
<dbReference type="InterPro" id="IPR050593">
    <property type="entry name" value="LovG"/>
</dbReference>
<dbReference type="PANTHER" id="PTHR48070:SF6">
    <property type="entry name" value="ESTERASE OVCA2"/>
    <property type="match status" value="1"/>
</dbReference>
<dbReference type="EMBL" id="MU003801">
    <property type="protein sequence ID" value="KAF2720297.1"/>
    <property type="molecule type" value="Genomic_DNA"/>
</dbReference>
<name>A0A9P4ULM2_9PEZI</name>
<dbReference type="GO" id="GO:0005737">
    <property type="term" value="C:cytoplasm"/>
    <property type="evidence" value="ECO:0007669"/>
    <property type="project" value="TreeGrafter"/>
</dbReference>
<dbReference type="SUPFAM" id="SSF53474">
    <property type="entry name" value="alpha/beta-Hydrolases"/>
    <property type="match status" value="1"/>
</dbReference>
<keyword evidence="4" id="KW-1185">Reference proteome</keyword>
<keyword evidence="1" id="KW-0378">Hydrolase</keyword>
<dbReference type="Gene3D" id="3.40.50.1820">
    <property type="entry name" value="alpha/beta hydrolase"/>
    <property type="match status" value="1"/>
</dbReference>
<dbReference type="GO" id="GO:0019748">
    <property type="term" value="P:secondary metabolic process"/>
    <property type="evidence" value="ECO:0007669"/>
    <property type="project" value="TreeGrafter"/>
</dbReference>
<dbReference type="OrthoDB" id="2094269at2759"/>
<dbReference type="GO" id="GO:0016787">
    <property type="term" value="F:hydrolase activity"/>
    <property type="evidence" value="ECO:0007669"/>
    <property type="project" value="UniProtKB-KW"/>
</dbReference>
<dbReference type="Proteomes" id="UP000799441">
    <property type="component" value="Unassembled WGS sequence"/>
</dbReference>
<dbReference type="InterPro" id="IPR005645">
    <property type="entry name" value="FSH-like_dom"/>
</dbReference>
<comment type="caution">
    <text evidence="3">The sequence shown here is derived from an EMBL/GenBank/DDBJ whole genome shotgun (WGS) entry which is preliminary data.</text>
</comment>
<dbReference type="PANTHER" id="PTHR48070">
    <property type="entry name" value="ESTERASE OVCA2"/>
    <property type="match status" value="1"/>
</dbReference>
<dbReference type="AlphaFoldDB" id="A0A9P4ULM2"/>
<reference evidence="3" key="1">
    <citation type="journal article" date="2020" name="Stud. Mycol.">
        <title>101 Dothideomycetes genomes: a test case for predicting lifestyles and emergence of pathogens.</title>
        <authorList>
            <person name="Haridas S."/>
            <person name="Albert R."/>
            <person name="Binder M."/>
            <person name="Bloem J."/>
            <person name="Labutti K."/>
            <person name="Salamov A."/>
            <person name="Andreopoulos B."/>
            <person name="Baker S."/>
            <person name="Barry K."/>
            <person name="Bills G."/>
            <person name="Bluhm B."/>
            <person name="Cannon C."/>
            <person name="Castanera R."/>
            <person name="Culley D."/>
            <person name="Daum C."/>
            <person name="Ezra D."/>
            <person name="Gonzalez J."/>
            <person name="Henrissat B."/>
            <person name="Kuo A."/>
            <person name="Liang C."/>
            <person name="Lipzen A."/>
            <person name="Lutzoni F."/>
            <person name="Magnuson J."/>
            <person name="Mondo S."/>
            <person name="Nolan M."/>
            <person name="Ohm R."/>
            <person name="Pangilinan J."/>
            <person name="Park H.-J."/>
            <person name="Ramirez L."/>
            <person name="Alfaro M."/>
            <person name="Sun H."/>
            <person name="Tritt A."/>
            <person name="Yoshinaga Y."/>
            <person name="Zwiers L.-H."/>
            <person name="Turgeon B."/>
            <person name="Goodwin S."/>
            <person name="Spatafora J."/>
            <person name="Crous P."/>
            <person name="Grigoriev I."/>
        </authorList>
    </citation>
    <scope>NUCLEOTIDE SEQUENCE</scope>
    <source>
        <strain evidence="3">CBS 116435</strain>
    </source>
</reference>
<dbReference type="InterPro" id="IPR029058">
    <property type="entry name" value="AB_hydrolase_fold"/>
</dbReference>
<accession>A0A9P4ULM2</accession>
<organism evidence="3 4">
    <name type="scientific">Polychaeton citri CBS 116435</name>
    <dbReference type="NCBI Taxonomy" id="1314669"/>
    <lineage>
        <taxon>Eukaryota</taxon>
        <taxon>Fungi</taxon>
        <taxon>Dikarya</taxon>
        <taxon>Ascomycota</taxon>
        <taxon>Pezizomycotina</taxon>
        <taxon>Dothideomycetes</taxon>
        <taxon>Dothideomycetidae</taxon>
        <taxon>Capnodiales</taxon>
        <taxon>Capnodiaceae</taxon>
        <taxon>Polychaeton</taxon>
    </lineage>
</organism>
<protein>
    <recommendedName>
        <fullName evidence="2">Serine hydrolase domain-containing protein</fullName>
    </recommendedName>
</protein>